<name>A0A8D6DHM4_KLEPN</name>
<dbReference type="RefSeq" id="WP_002913893.1">
    <property type="nucleotide sequence ID" value="NZ_CABVMJ010000024.1"/>
</dbReference>
<comment type="caution">
    <text evidence="1">The sequence shown here is derived from an EMBL/GenBank/DDBJ whole genome shotgun (WGS) entry which is preliminary data.</text>
</comment>
<sequence>MMTRAAQAARVIFMADSQAKYADSVNNYGAFLSTLRQYVAAQQPLSIQF</sequence>
<gene>
    <name evidence="1" type="ORF">KPZU09_74480</name>
</gene>
<reference evidence="1" key="1">
    <citation type="submission" date="2020-10" db="EMBL/GenBank/DDBJ databases">
        <title>Genome Sequence of ESBL Producing Zambian Clinical Strains.</title>
        <authorList>
            <person name="Shawa M."/>
            <person name="Furuta Y."/>
            <person name="Simbotwe M."/>
            <person name="Mulenga E."/>
            <person name="Mubanga M."/>
            <person name="Mulenga G."/>
            <person name="Kaile C."/>
            <person name="Zorigt T."/>
            <person name="Hang'ombe B."/>
            <person name="Higashi H."/>
        </authorList>
    </citation>
    <scope>NUCLEOTIDE SEQUENCE</scope>
    <source>
        <strain evidence="1">Zam_UTH_09</strain>
    </source>
</reference>
<evidence type="ECO:0000313" key="2">
    <source>
        <dbReference type="Proteomes" id="UP000655094"/>
    </source>
</evidence>
<dbReference type="Proteomes" id="UP000655094">
    <property type="component" value="Unassembled WGS sequence"/>
</dbReference>
<evidence type="ECO:0000313" key="1">
    <source>
        <dbReference type="EMBL" id="GHK57712.1"/>
    </source>
</evidence>
<dbReference type="EMBL" id="BNFF01000002">
    <property type="protein sequence ID" value="GHK57712.1"/>
    <property type="molecule type" value="Genomic_DNA"/>
</dbReference>
<proteinExistence type="predicted"/>
<dbReference type="AlphaFoldDB" id="A0A8D6DHM4"/>
<protein>
    <submittedName>
        <fullName evidence="1">Uncharacterized protein</fullName>
    </submittedName>
</protein>
<accession>A0A8D6DHM4</accession>
<organism evidence="1 2">
    <name type="scientific">Klebsiella pneumoniae</name>
    <dbReference type="NCBI Taxonomy" id="573"/>
    <lineage>
        <taxon>Bacteria</taxon>
        <taxon>Pseudomonadati</taxon>
        <taxon>Pseudomonadota</taxon>
        <taxon>Gammaproteobacteria</taxon>
        <taxon>Enterobacterales</taxon>
        <taxon>Enterobacteriaceae</taxon>
        <taxon>Klebsiella/Raoultella group</taxon>
        <taxon>Klebsiella</taxon>
        <taxon>Klebsiella pneumoniae complex</taxon>
    </lineage>
</organism>